<feature type="region of interest" description="Disordered" evidence="1">
    <location>
        <begin position="134"/>
        <end position="154"/>
    </location>
</feature>
<comment type="caution">
    <text evidence="3">The sequence shown here is derived from an EMBL/GenBank/DDBJ whole genome shotgun (WGS) entry which is preliminary data.</text>
</comment>
<keyword evidence="2" id="KW-0732">Signal</keyword>
<reference evidence="3 4" key="1">
    <citation type="submission" date="2019-09" db="EMBL/GenBank/DDBJ databases">
        <title>Draft genome of the ectomycorrhizal ascomycete Sphaerosporella brunnea.</title>
        <authorList>
            <consortium name="DOE Joint Genome Institute"/>
            <person name="Benucci G.M."/>
            <person name="Marozzi G."/>
            <person name="Antonielli L."/>
            <person name="Sanchez S."/>
            <person name="Marco P."/>
            <person name="Wang X."/>
            <person name="Falini L.B."/>
            <person name="Barry K."/>
            <person name="Haridas S."/>
            <person name="Lipzen A."/>
            <person name="Labutti K."/>
            <person name="Grigoriev I.V."/>
            <person name="Murat C."/>
            <person name="Martin F."/>
            <person name="Albertini E."/>
            <person name="Donnini D."/>
            <person name="Bonito G."/>
        </authorList>
    </citation>
    <scope>NUCLEOTIDE SEQUENCE [LARGE SCALE GENOMIC DNA]</scope>
    <source>
        <strain evidence="3 4">Sb_GMNB300</strain>
    </source>
</reference>
<gene>
    <name evidence="3" type="ORF">FN846DRAFT_258742</name>
</gene>
<evidence type="ECO:0000313" key="4">
    <source>
        <dbReference type="Proteomes" id="UP000326924"/>
    </source>
</evidence>
<sequence>MFEQRLRAVRALAHFLSLGYFSGFCEGTDIGDNHNCLAASAQKSTASASLRMQGTFHGACKQQDFKYILRNACWHTRASSMSMKFSCFLLPGVASTPPFRFLHSHITLVVVNWTELLLHLIPSTSWFEKREVDREAGRERRHSTPLRSASSTPD</sequence>
<feature type="signal peptide" evidence="2">
    <location>
        <begin position="1"/>
        <end position="27"/>
    </location>
</feature>
<dbReference type="InParanoid" id="A0A5J5F747"/>
<evidence type="ECO:0000313" key="3">
    <source>
        <dbReference type="EMBL" id="KAA8912779.1"/>
    </source>
</evidence>
<organism evidence="3 4">
    <name type="scientific">Sphaerosporella brunnea</name>
    <dbReference type="NCBI Taxonomy" id="1250544"/>
    <lineage>
        <taxon>Eukaryota</taxon>
        <taxon>Fungi</taxon>
        <taxon>Dikarya</taxon>
        <taxon>Ascomycota</taxon>
        <taxon>Pezizomycotina</taxon>
        <taxon>Pezizomycetes</taxon>
        <taxon>Pezizales</taxon>
        <taxon>Pyronemataceae</taxon>
        <taxon>Sphaerosporella</taxon>
    </lineage>
</organism>
<proteinExistence type="predicted"/>
<evidence type="ECO:0000256" key="1">
    <source>
        <dbReference type="SAM" id="MobiDB-lite"/>
    </source>
</evidence>
<protein>
    <recommendedName>
        <fullName evidence="5">Secreted protein</fullName>
    </recommendedName>
</protein>
<feature type="chain" id="PRO_5023831967" description="Secreted protein" evidence="2">
    <location>
        <begin position="28"/>
        <end position="154"/>
    </location>
</feature>
<feature type="compositionally biased region" description="Polar residues" evidence="1">
    <location>
        <begin position="145"/>
        <end position="154"/>
    </location>
</feature>
<evidence type="ECO:0008006" key="5">
    <source>
        <dbReference type="Google" id="ProtNLM"/>
    </source>
</evidence>
<dbReference type="Proteomes" id="UP000326924">
    <property type="component" value="Unassembled WGS sequence"/>
</dbReference>
<name>A0A5J5F747_9PEZI</name>
<accession>A0A5J5F747</accession>
<dbReference type="EMBL" id="VXIS01000020">
    <property type="protein sequence ID" value="KAA8912779.1"/>
    <property type="molecule type" value="Genomic_DNA"/>
</dbReference>
<dbReference type="AlphaFoldDB" id="A0A5J5F747"/>
<evidence type="ECO:0000256" key="2">
    <source>
        <dbReference type="SAM" id="SignalP"/>
    </source>
</evidence>
<keyword evidence="4" id="KW-1185">Reference proteome</keyword>